<dbReference type="HAMAP" id="MF_00074">
    <property type="entry name" value="16SrRNA_methyltr_G"/>
    <property type="match status" value="1"/>
</dbReference>
<sequence length="201" mass="22275">MSVTLDVSRETKARLEIYADLLRKWNPKINLVSKNTIDDLWNRHFVDSAQIYSLAPHPVKHWADLGSGGGFPGLVIAIMGAERKSPKKTTLVESDSRKCAFLRTVIRETGAFATVVNERIEVLPELSADIISARALGSLDLLLSFAERHLANNGTAIFPKGANWEKELADARSKWNFDYQLAKSKTETGPVIMKITGVARV</sequence>
<evidence type="ECO:0000256" key="4">
    <source>
        <dbReference type="ARBA" id="ARBA00022679"/>
    </source>
</evidence>
<keyword evidence="8" id="KW-1185">Reference proteome</keyword>
<evidence type="ECO:0000256" key="5">
    <source>
        <dbReference type="ARBA" id="ARBA00022691"/>
    </source>
</evidence>
<feature type="binding site" evidence="6">
    <location>
        <position position="71"/>
    </location>
    <ligand>
        <name>S-adenosyl-L-methionine</name>
        <dbReference type="ChEBI" id="CHEBI:59789"/>
    </ligand>
</feature>
<feature type="binding site" evidence="6">
    <location>
        <position position="134"/>
    </location>
    <ligand>
        <name>S-adenosyl-L-methionine</name>
        <dbReference type="ChEBI" id="CHEBI:59789"/>
    </ligand>
</feature>
<comment type="function">
    <text evidence="6">Specifically methylates the N7 position of guanine in position 527 of 16S rRNA.</text>
</comment>
<evidence type="ECO:0000256" key="3">
    <source>
        <dbReference type="ARBA" id="ARBA00022603"/>
    </source>
</evidence>
<dbReference type="PIRSF" id="PIRSF003078">
    <property type="entry name" value="GidB"/>
    <property type="match status" value="1"/>
</dbReference>
<feature type="binding site" evidence="6">
    <location>
        <position position="66"/>
    </location>
    <ligand>
        <name>S-adenosyl-L-methionine</name>
        <dbReference type="ChEBI" id="CHEBI:59789"/>
    </ligand>
</feature>
<evidence type="ECO:0000313" key="8">
    <source>
        <dbReference type="Proteomes" id="UP000198599"/>
    </source>
</evidence>
<gene>
    <name evidence="6" type="primary">rsmG</name>
    <name evidence="7" type="ORF">SAMN04487859_10253</name>
</gene>
<proteinExistence type="inferred from homology"/>
<dbReference type="OrthoDB" id="9808773at2"/>
<dbReference type="GO" id="GO:0005829">
    <property type="term" value="C:cytosol"/>
    <property type="evidence" value="ECO:0007669"/>
    <property type="project" value="TreeGrafter"/>
</dbReference>
<dbReference type="AlphaFoldDB" id="A0A1I4YT62"/>
<keyword evidence="1 6" id="KW-0963">Cytoplasm</keyword>
<comment type="similarity">
    <text evidence="6">Belongs to the methyltransferase superfamily. RNA methyltransferase RsmG family.</text>
</comment>
<protein>
    <recommendedName>
        <fullName evidence="6">Ribosomal RNA small subunit methyltransferase G</fullName>
        <ecNumber evidence="6">2.1.1.170</ecNumber>
    </recommendedName>
    <alternativeName>
        <fullName evidence="6">16S rRNA 7-methylguanosine methyltransferase</fullName>
        <shortName evidence="6">16S rRNA m7G methyltransferase</shortName>
    </alternativeName>
</protein>
<comment type="catalytic activity">
    <reaction evidence="6">
        <text>guanosine(527) in 16S rRNA + S-adenosyl-L-methionine = N(7)-methylguanosine(527) in 16S rRNA + S-adenosyl-L-homocysteine</text>
        <dbReference type="Rhea" id="RHEA:42732"/>
        <dbReference type="Rhea" id="RHEA-COMP:10209"/>
        <dbReference type="Rhea" id="RHEA-COMP:10210"/>
        <dbReference type="ChEBI" id="CHEBI:57856"/>
        <dbReference type="ChEBI" id="CHEBI:59789"/>
        <dbReference type="ChEBI" id="CHEBI:74269"/>
        <dbReference type="ChEBI" id="CHEBI:74480"/>
        <dbReference type="EC" id="2.1.1.170"/>
    </reaction>
</comment>
<dbReference type="RefSeq" id="WP_092833745.1">
    <property type="nucleotide sequence ID" value="NZ_FOVP01000002.1"/>
</dbReference>
<evidence type="ECO:0000256" key="2">
    <source>
        <dbReference type="ARBA" id="ARBA00022552"/>
    </source>
</evidence>
<dbReference type="InterPro" id="IPR029063">
    <property type="entry name" value="SAM-dependent_MTases_sf"/>
</dbReference>
<dbReference type="GO" id="GO:0070043">
    <property type="term" value="F:rRNA (guanine-N7-)-methyltransferase activity"/>
    <property type="evidence" value="ECO:0007669"/>
    <property type="project" value="UniProtKB-UniRule"/>
</dbReference>
<organism evidence="7 8">
    <name type="scientific">Roseovarius lutimaris</name>
    <dbReference type="NCBI Taxonomy" id="1005928"/>
    <lineage>
        <taxon>Bacteria</taxon>
        <taxon>Pseudomonadati</taxon>
        <taxon>Pseudomonadota</taxon>
        <taxon>Alphaproteobacteria</taxon>
        <taxon>Rhodobacterales</taxon>
        <taxon>Roseobacteraceae</taxon>
        <taxon>Roseovarius</taxon>
    </lineage>
</organism>
<dbReference type="Pfam" id="PF02527">
    <property type="entry name" value="GidB"/>
    <property type="match status" value="1"/>
</dbReference>
<evidence type="ECO:0000313" key="7">
    <source>
        <dbReference type="EMBL" id="SFN41238.1"/>
    </source>
</evidence>
<dbReference type="PANTHER" id="PTHR31760:SF0">
    <property type="entry name" value="S-ADENOSYL-L-METHIONINE-DEPENDENT METHYLTRANSFERASES SUPERFAMILY PROTEIN"/>
    <property type="match status" value="1"/>
</dbReference>
<keyword evidence="4 6" id="KW-0808">Transferase</keyword>
<name>A0A1I4YT62_9RHOB</name>
<dbReference type="Gene3D" id="3.40.50.150">
    <property type="entry name" value="Vaccinia Virus protein VP39"/>
    <property type="match status" value="1"/>
</dbReference>
<comment type="subcellular location">
    <subcellularLocation>
        <location evidence="6">Cytoplasm</location>
    </subcellularLocation>
</comment>
<dbReference type="SUPFAM" id="SSF53335">
    <property type="entry name" value="S-adenosyl-L-methionine-dependent methyltransferases"/>
    <property type="match status" value="1"/>
</dbReference>
<dbReference type="Proteomes" id="UP000198599">
    <property type="component" value="Unassembled WGS sequence"/>
</dbReference>
<feature type="binding site" evidence="6">
    <location>
        <begin position="120"/>
        <end position="121"/>
    </location>
    <ligand>
        <name>S-adenosyl-L-methionine</name>
        <dbReference type="ChEBI" id="CHEBI:59789"/>
    </ligand>
</feature>
<evidence type="ECO:0000256" key="6">
    <source>
        <dbReference type="HAMAP-Rule" id="MF_00074"/>
    </source>
</evidence>
<dbReference type="NCBIfam" id="TIGR00138">
    <property type="entry name" value="rsmG_gidB"/>
    <property type="match status" value="1"/>
</dbReference>
<dbReference type="STRING" id="1005928.SAMN04487859_10253"/>
<evidence type="ECO:0000256" key="1">
    <source>
        <dbReference type="ARBA" id="ARBA00022490"/>
    </source>
</evidence>
<comment type="caution">
    <text evidence="6">Lacks conserved residue(s) required for the propagation of feature annotation.</text>
</comment>
<reference evidence="8" key="1">
    <citation type="submission" date="2016-10" db="EMBL/GenBank/DDBJ databases">
        <authorList>
            <person name="Varghese N."/>
            <person name="Submissions S."/>
        </authorList>
    </citation>
    <scope>NUCLEOTIDE SEQUENCE [LARGE SCALE GENOMIC DNA]</scope>
    <source>
        <strain evidence="8">DSM 28463</strain>
    </source>
</reference>
<accession>A0A1I4YT62</accession>
<keyword evidence="2 6" id="KW-0698">rRNA processing</keyword>
<keyword evidence="3 6" id="KW-0489">Methyltransferase</keyword>
<dbReference type="PANTHER" id="PTHR31760">
    <property type="entry name" value="S-ADENOSYL-L-METHIONINE-DEPENDENT METHYLTRANSFERASES SUPERFAMILY PROTEIN"/>
    <property type="match status" value="1"/>
</dbReference>
<dbReference type="InterPro" id="IPR003682">
    <property type="entry name" value="rRNA_ssu_MeTfrase_G"/>
</dbReference>
<dbReference type="EC" id="2.1.1.170" evidence="6"/>
<keyword evidence="5 6" id="KW-0949">S-adenosyl-L-methionine</keyword>
<dbReference type="EMBL" id="FOVP01000002">
    <property type="protein sequence ID" value="SFN41238.1"/>
    <property type="molecule type" value="Genomic_DNA"/>
</dbReference>